<evidence type="ECO:0000256" key="1">
    <source>
        <dbReference type="ARBA" id="ARBA00022729"/>
    </source>
</evidence>
<keyword evidence="6" id="KW-1185">Reference proteome</keyword>
<dbReference type="SUPFAM" id="SSF56300">
    <property type="entry name" value="Metallo-dependent phosphatases"/>
    <property type="match status" value="1"/>
</dbReference>
<feature type="chain" id="PRO_5015407047" evidence="2">
    <location>
        <begin position="23"/>
        <end position="932"/>
    </location>
</feature>
<dbReference type="OrthoDB" id="9809781at2"/>
<keyword evidence="1 2" id="KW-0732">Signal</keyword>
<sequence length="932" mass="105270">MKHFNALLVLIAFAFATKSLHAQTIKPYLQAAKSESVWVSWKTDNENGTNPTVIYGLTANNLNLNATGTRVNLEPQDPGYNTPYHWHNVKLIGLTPDTGYYYQVKSGASDESTVHYFKTPKAEGSSSGKLRFIFLGDHQLINYQGQPYYKFNELVQAAKDKAEQLYGTPIADHINLIVNDGDQVDLGNLTHYEKIHFEKQNIITPSLPLITAVGNHEVYGSMGINAYYEHFILDDNLTYQGINSNTERYYAYQMENVLFVVFDTELQGNTQTAWGNAVINAAKNDANVDWIITTAHRPFQAEQYSNDYSPWYNTTILPNLKTTDKFVLHVAGHHHLYSRGQFKDHNGYHMISGGTAWPQYWGDSNNETDHEETIGSWSNFAYQIMEIDNDAQEFKVQSYTIGSLTTSKNNELLDEFHYKKNSANPDTPTVTNTITAPVNLPYTFNSSAYSTTSSEAYYSTQFQISSASDFSILEVDRFRSKDNFYGPAATTDETANIGEGLGIFDYTVNTNQLNNGTHFIRVRHRDENLKWSNWSAPLSFTVTGSIDGTPNLELSSTYYNVSEPVQIDYTNGPGNNTDWIGLYKKGQTPGGPASTSWSYVNGNTSGNLSLTIANNAANKNREYFVVFFENDTYTEVAPRKEFWFGDIPTLTSDFTEYNLGDPVNITYANSPFNTNDWIAIYKVGFEPGVGTNTTWQYTDAINGTRTFNNLPKGYYYATYHILDGYKEIGERVYFQVGDQITNISTNKTTYDLDEEIQVTFNDGPGLEKDWLGIFNDGDTPGTDQLFTYKYFDGLANGTTTISETSGTSGEPNQVPDTVGDYFIVMFTDDSYDEVSNRVYFNVVDNTLSTFTFDEKEGKNIKLFPNPIEDFAKIEANHNISKLELFNLNGKKLFDFKNVNKREFKLEKGHLASGTYLLKIHADKIYEMKIVIK</sequence>
<feature type="signal peptide" evidence="2">
    <location>
        <begin position="1"/>
        <end position="22"/>
    </location>
</feature>
<evidence type="ECO:0000259" key="3">
    <source>
        <dbReference type="Pfam" id="PF16656"/>
    </source>
</evidence>
<dbReference type="Gene3D" id="2.60.40.380">
    <property type="entry name" value="Purple acid phosphatase-like, N-terminal"/>
    <property type="match status" value="1"/>
</dbReference>
<dbReference type="RefSeq" id="WP_106461870.1">
    <property type="nucleotide sequence ID" value="NZ_PXOQ01000006.1"/>
</dbReference>
<dbReference type="InterPro" id="IPR008963">
    <property type="entry name" value="Purple_acid_Pase-like_N"/>
</dbReference>
<proteinExistence type="predicted"/>
<name>A0A2T1NFM3_9FLAO</name>
<dbReference type="InterPro" id="IPR026444">
    <property type="entry name" value="Secre_tail"/>
</dbReference>
<evidence type="ECO:0000259" key="4">
    <source>
        <dbReference type="Pfam" id="PF18962"/>
    </source>
</evidence>
<dbReference type="Pfam" id="PF16656">
    <property type="entry name" value="Pur_ac_phosph_N"/>
    <property type="match status" value="1"/>
</dbReference>
<reference evidence="5 6" key="1">
    <citation type="submission" date="2018-03" db="EMBL/GenBank/DDBJ databases">
        <title>Mesoflavibacter sp. HG37 and Mesoflavibacter sp. HG96 sp.nov., two marine bacteria isolated from seawater of Western Pacific Ocean.</title>
        <authorList>
            <person name="Cheng H."/>
            <person name="Wu Y.-H."/>
            <person name="Guo L.-L."/>
            <person name="Xu X.-W."/>
        </authorList>
    </citation>
    <scope>NUCLEOTIDE SEQUENCE [LARGE SCALE GENOMIC DNA]</scope>
    <source>
        <strain evidence="5 6">KCTC 32269</strain>
    </source>
</reference>
<dbReference type="AlphaFoldDB" id="A0A2T1NFM3"/>
<dbReference type="InterPro" id="IPR015914">
    <property type="entry name" value="PAPs_N"/>
</dbReference>
<comment type="caution">
    <text evidence="5">The sequence shown here is derived from an EMBL/GenBank/DDBJ whole genome shotgun (WGS) entry which is preliminary data.</text>
</comment>
<dbReference type="EMBL" id="PXOQ01000006">
    <property type="protein sequence ID" value="PSG91574.1"/>
    <property type="molecule type" value="Genomic_DNA"/>
</dbReference>
<dbReference type="SUPFAM" id="SSF49363">
    <property type="entry name" value="Purple acid phosphatase, N-terminal domain"/>
    <property type="match status" value="1"/>
</dbReference>
<gene>
    <name evidence="5" type="ORF">C7H52_00225</name>
</gene>
<dbReference type="GO" id="GO:0046872">
    <property type="term" value="F:metal ion binding"/>
    <property type="evidence" value="ECO:0007669"/>
    <property type="project" value="InterPro"/>
</dbReference>
<dbReference type="GO" id="GO:0003993">
    <property type="term" value="F:acid phosphatase activity"/>
    <property type="evidence" value="ECO:0007669"/>
    <property type="project" value="InterPro"/>
</dbReference>
<protein>
    <submittedName>
        <fullName evidence="5">Metallophosphoesterase</fullName>
    </submittedName>
</protein>
<evidence type="ECO:0000313" key="5">
    <source>
        <dbReference type="EMBL" id="PSG91574.1"/>
    </source>
</evidence>
<dbReference type="InterPro" id="IPR029052">
    <property type="entry name" value="Metallo-depent_PP-like"/>
</dbReference>
<evidence type="ECO:0000256" key="2">
    <source>
        <dbReference type="SAM" id="SignalP"/>
    </source>
</evidence>
<accession>A0A2T1NFM3</accession>
<feature type="domain" description="Secretion system C-terminal sorting" evidence="4">
    <location>
        <begin position="862"/>
        <end position="931"/>
    </location>
</feature>
<dbReference type="Pfam" id="PF18962">
    <property type="entry name" value="Por_Secre_tail"/>
    <property type="match status" value="1"/>
</dbReference>
<dbReference type="Proteomes" id="UP000238426">
    <property type="component" value="Unassembled WGS sequence"/>
</dbReference>
<dbReference type="NCBIfam" id="TIGR04183">
    <property type="entry name" value="Por_Secre_tail"/>
    <property type="match status" value="1"/>
</dbReference>
<dbReference type="Gene3D" id="3.60.21.10">
    <property type="match status" value="1"/>
</dbReference>
<evidence type="ECO:0000313" key="6">
    <source>
        <dbReference type="Proteomes" id="UP000238426"/>
    </source>
</evidence>
<feature type="domain" description="Purple acid phosphatase N-terminal" evidence="3">
    <location>
        <begin position="28"/>
        <end position="119"/>
    </location>
</feature>
<organism evidence="5 6">
    <name type="scientific">Aurantibacter aestuarii</name>
    <dbReference type="NCBI Taxonomy" id="1266046"/>
    <lineage>
        <taxon>Bacteria</taxon>
        <taxon>Pseudomonadati</taxon>
        <taxon>Bacteroidota</taxon>
        <taxon>Flavobacteriia</taxon>
        <taxon>Flavobacteriales</taxon>
        <taxon>Flavobacteriaceae</taxon>
        <taxon>Aurantibacter</taxon>
    </lineage>
</organism>